<dbReference type="SUPFAM" id="SSF54001">
    <property type="entry name" value="Cysteine proteinases"/>
    <property type="match status" value="1"/>
</dbReference>
<dbReference type="Proteomes" id="UP000619295">
    <property type="component" value="Unassembled WGS sequence"/>
</dbReference>
<evidence type="ECO:0000313" key="3">
    <source>
        <dbReference type="EMBL" id="MBD3844706.1"/>
    </source>
</evidence>
<feature type="signal peptide" evidence="1">
    <location>
        <begin position="1"/>
        <end position="27"/>
    </location>
</feature>
<feature type="domain" description="Transglutaminase-like" evidence="2">
    <location>
        <begin position="203"/>
        <end position="278"/>
    </location>
</feature>
<protein>
    <submittedName>
        <fullName evidence="3">Transglutaminase domain-containing protein</fullName>
    </submittedName>
</protein>
<gene>
    <name evidence="3" type="ORF">IED13_03265</name>
</gene>
<comment type="caution">
    <text evidence="3">The sequence shown here is derived from an EMBL/GenBank/DDBJ whole genome shotgun (WGS) entry which is preliminary data.</text>
</comment>
<dbReference type="InterPro" id="IPR006311">
    <property type="entry name" value="TAT_signal"/>
</dbReference>
<dbReference type="InterPro" id="IPR019546">
    <property type="entry name" value="TAT_signal_bac_arc"/>
</dbReference>
<dbReference type="EMBL" id="JACXWY010000002">
    <property type="protein sequence ID" value="MBD3844706.1"/>
    <property type="molecule type" value="Genomic_DNA"/>
</dbReference>
<dbReference type="InterPro" id="IPR038765">
    <property type="entry name" value="Papain-like_cys_pep_sf"/>
</dbReference>
<keyword evidence="1" id="KW-0732">Signal</keyword>
<dbReference type="Pfam" id="PF01841">
    <property type="entry name" value="Transglut_core"/>
    <property type="match status" value="1"/>
</dbReference>
<evidence type="ECO:0000259" key="2">
    <source>
        <dbReference type="SMART" id="SM00460"/>
    </source>
</evidence>
<dbReference type="PANTHER" id="PTHR38339:SF1">
    <property type="entry name" value="TRANSGLUTAMINASE-LIKE DOMAIN-CONTAINING PROTEIN"/>
    <property type="match status" value="1"/>
</dbReference>
<evidence type="ECO:0000256" key="1">
    <source>
        <dbReference type="SAM" id="SignalP"/>
    </source>
</evidence>
<dbReference type="Pfam" id="PF10518">
    <property type="entry name" value="TAT_signal"/>
    <property type="match status" value="1"/>
</dbReference>
<organism evidence="3 4">
    <name type="scientific">Bosea spartocytisi</name>
    <dbReference type="NCBI Taxonomy" id="2773451"/>
    <lineage>
        <taxon>Bacteria</taxon>
        <taxon>Pseudomonadati</taxon>
        <taxon>Pseudomonadota</taxon>
        <taxon>Alphaproteobacteria</taxon>
        <taxon>Hyphomicrobiales</taxon>
        <taxon>Boseaceae</taxon>
        <taxon>Bosea</taxon>
    </lineage>
</organism>
<dbReference type="SMART" id="SM00460">
    <property type="entry name" value="TGc"/>
    <property type="match status" value="1"/>
</dbReference>
<dbReference type="NCBIfam" id="TIGR01409">
    <property type="entry name" value="TAT_signal_seq"/>
    <property type="match status" value="1"/>
</dbReference>
<dbReference type="PROSITE" id="PS51318">
    <property type="entry name" value="TAT"/>
    <property type="match status" value="1"/>
</dbReference>
<reference evidence="3" key="1">
    <citation type="submission" date="2020-09" db="EMBL/GenBank/DDBJ databases">
        <title>Bosea spartocytisi sp. nov. a root nodule endophyte of Spartocytisus supranubius in the high mountain ecosystem fo the Teide National Park (Canary Islands, Spain).</title>
        <authorList>
            <person name="Pulido-Suarez L."/>
            <person name="Peix A."/>
            <person name="Igual J.M."/>
            <person name="Socas-Perez N."/>
            <person name="Velazquez E."/>
            <person name="Flores-Felix J.D."/>
            <person name="Leon-Barrios M."/>
        </authorList>
    </citation>
    <scope>NUCLEOTIDE SEQUENCE</scope>
    <source>
        <strain evidence="3">SSUT16</strain>
    </source>
</reference>
<dbReference type="PANTHER" id="PTHR38339">
    <property type="entry name" value="TRANSGLUTAMINASE DOMAIN PROTEIN"/>
    <property type="match status" value="1"/>
</dbReference>
<dbReference type="Gene3D" id="3.10.620.30">
    <property type="match status" value="1"/>
</dbReference>
<name>A0A927HYR3_9HYPH</name>
<sequence>MINRRDMLKTGAAAAGAALLMPHQAFAQAPAFAPRPGKWRDFEVVTRLDLAGQGKAQAWIPLPSVDQPEWIRPGKSDWTTNAASVEVVRDPKYGAQMLHVVFKEGEAAPSVELRSRFSLRDRAEDFAAGGKPALSEAERKLYLEATELMPTDGIVRETAEKAAAGKTGDVEKARAIYEWVVANTFRDAKTRGCGTGDVASMLRTGNLGGKCADLNALYVALVRSIGIPARDIYGIRVAPSQFGYASLGAGSATITKSQHCRAEVWLEGHGWVATDPADVRKVVLEEPPGNNAIDNPKVVAARETLFGAWEGNWLGYNMAHDLELSGSRHKVGFLMYPQAEVAGALLDCLDPDTFRYMIRSAEITA</sequence>
<dbReference type="RefSeq" id="WP_191123367.1">
    <property type="nucleotide sequence ID" value="NZ_JACXWY010000002.1"/>
</dbReference>
<dbReference type="InterPro" id="IPR002931">
    <property type="entry name" value="Transglutaminase-like"/>
</dbReference>
<dbReference type="AlphaFoldDB" id="A0A927HYR3"/>
<keyword evidence="4" id="KW-1185">Reference proteome</keyword>
<accession>A0A927HYR3</accession>
<feature type="chain" id="PRO_5037664834" evidence="1">
    <location>
        <begin position="28"/>
        <end position="365"/>
    </location>
</feature>
<evidence type="ECO:0000313" key="4">
    <source>
        <dbReference type="Proteomes" id="UP000619295"/>
    </source>
</evidence>
<proteinExistence type="predicted"/>